<keyword evidence="1" id="KW-0808">Transferase</keyword>
<dbReference type="OrthoDB" id="9790710at2"/>
<dbReference type="SUPFAM" id="SSF53756">
    <property type="entry name" value="UDP-Glycosyltransferase/glycogen phosphorylase"/>
    <property type="match status" value="1"/>
</dbReference>
<dbReference type="RefSeq" id="WP_142492523.1">
    <property type="nucleotide sequence ID" value="NZ_FXTO01000005.1"/>
</dbReference>
<name>A0A521C1I0_9RHOB</name>
<protein>
    <submittedName>
        <fullName evidence="1">Glycosyl transferases group 1</fullName>
    </submittedName>
</protein>
<reference evidence="1 2" key="1">
    <citation type="submission" date="2017-05" db="EMBL/GenBank/DDBJ databases">
        <authorList>
            <person name="Varghese N."/>
            <person name="Submissions S."/>
        </authorList>
    </citation>
    <scope>NUCLEOTIDE SEQUENCE [LARGE SCALE GENOMIC DNA]</scope>
    <source>
        <strain evidence="1 2">DSM 29506</strain>
    </source>
</reference>
<dbReference type="AlphaFoldDB" id="A0A521C1I0"/>
<organism evidence="1 2">
    <name type="scientific">Thalassovita litoralis</name>
    <dbReference type="NCBI Taxonomy" id="1010611"/>
    <lineage>
        <taxon>Bacteria</taxon>
        <taxon>Pseudomonadati</taxon>
        <taxon>Pseudomonadota</taxon>
        <taxon>Alphaproteobacteria</taxon>
        <taxon>Rhodobacterales</taxon>
        <taxon>Roseobacteraceae</taxon>
        <taxon>Thalassovita</taxon>
    </lineage>
</organism>
<evidence type="ECO:0000313" key="1">
    <source>
        <dbReference type="EMBL" id="SMO53195.1"/>
    </source>
</evidence>
<accession>A0A521C1I0</accession>
<dbReference type="Pfam" id="PF13692">
    <property type="entry name" value="Glyco_trans_1_4"/>
    <property type="match status" value="1"/>
</dbReference>
<keyword evidence="2" id="KW-1185">Reference proteome</keyword>
<dbReference type="Gene3D" id="3.40.50.2000">
    <property type="entry name" value="Glycogen Phosphorylase B"/>
    <property type="match status" value="1"/>
</dbReference>
<dbReference type="GO" id="GO:0016740">
    <property type="term" value="F:transferase activity"/>
    <property type="evidence" value="ECO:0007669"/>
    <property type="project" value="UniProtKB-KW"/>
</dbReference>
<proteinExistence type="predicted"/>
<dbReference type="CDD" id="cd03801">
    <property type="entry name" value="GT4_PimA-like"/>
    <property type="match status" value="1"/>
</dbReference>
<dbReference type="PANTHER" id="PTHR12526">
    <property type="entry name" value="GLYCOSYLTRANSFERASE"/>
    <property type="match status" value="1"/>
</dbReference>
<dbReference type="Proteomes" id="UP000316030">
    <property type="component" value="Unassembled WGS sequence"/>
</dbReference>
<dbReference type="EMBL" id="FXTO01000005">
    <property type="protein sequence ID" value="SMO53195.1"/>
    <property type="molecule type" value="Genomic_DNA"/>
</dbReference>
<gene>
    <name evidence="1" type="ORF">SAMN06265173_10538</name>
</gene>
<sequence>MTQKKKVLFLSESCVLDPNSGAAIEMMGWLNILTARGYDCSSVTMSLFDGTTEFPMGKDIFPNLDLSQNVGKRLRCFINKVEHNVFYTGTSIGPKVTVSMVDKFIMAAAEDIRRISPDVVVCYGGRNLIPLLKLARSKGARTVFYLCNASYQQDRREVFDYIDQVVTPSDALGDLYRDRLGLEGIQTVPNRVQRFFPAKSLTQKFLLERQRNGFVTMINPDLSKGGSIFLQVANLLQTRRRPTTFLAVESRATQEEVEAMINGASQIRNIWWVQRQTNIRAVLARTAVLMVPSIYFEAAGRVIAEAMLAGIPVLATRNGGIPEQLNGGGTLFDIPAGFSGKNAQYIPTLDEVAPWADRIDELMMKDAAYVAACKRALTAADKFAAESVDQMIVAVIEGADVQAEIAEPVA</sequence>
<evidence type="ECO:0000313" key="2">
    <source>
        <dbReference type="Proteomes" id="UP000316030"/>
    </source>
</evidence>